<feature type="DNA-binding region" description="H-T-H motif" evidence="4">
    <location>
        <begin position="29"/>
        <end position="48"/>
    </location>
</feature>
<dbReference type="AlphaFoldDB" id="A0A7Z1K6U9"/>
<evidence type="ECO:0000256" key="1">
    <source>
        <dbReference type="ARBA" id="ARBA00023015"/>
    </source>
</evidence>
<accession>A0A7Z1K6U9</accession>
<dbReference type="EMBL" id="PDJN01000001">
    <property type="protein sequence ID" value="PFG72521.1"/>
    <property type="molecule type" value="Genomic_DNA"/>
</dbReference>
<dbReference type="RefSeq" id="WP_098479882.1">
    <property type="nucleotide sequence ID" value="NZ_PDJN01000001.1"/>
</dbReference>
<evidence type="ECO:0000259" key="5">
    <source>
        <dbReference type="PROSITE" id="PS50977"/>
    </source>
</evidence>
<evidence type="ECO:0000256" key="4">
    <source>
        <dbReference type="PROSITE-ProRule" id="PRU00335"/>
    </source>
</evidence>
<dbReference type="Pfam" id="PF00440">
    <property type="entry name" value="TetR_N"/>
    <property type="match status" value="1"/>
</dbReference>
<dbReference type="PANTHER" id="PTHR47506:SF1">
    <property type="entry name" value="HTH-TYPE TRANSCRIPTIONAL REGULATOR YJDC"/>
    <property type="match status" value="1"/>
</dbReference>
<dbReference type="PROSITE" id="PS50977">
    <property type="entry name" value="HTH_TETR_2"/>
    <property type="match status" value="1"/>
</dbReference>
<dbReference type="Gene3D" id="1.10.10.60">
    <property type="entry name" value="Homeodomain-like"/>
    <property type="match status" value="1"/>
</dbReference>
<dbReference type="InterPro" id="IPR001647">
    <property type="entry name" value="HTH_TetR"/>
</dbReference>
<evidence type="ECO:0000313" key="7">
    <source>
        <dbReference type="Proteomes" id="UP000221580"/>
    </source>
</evidence>
<evidence type="ECO:0000313" key="6">
    <source>
        <dbReference type="EMBL" id="PFG72521.1"/>
    </source>
</evidence>
<organism evidence="6 7">
    <name type="scientific">Pseudomonas poae</name>
    <dbReference type="NCBI Taxonomy" id="200451"/>
    <lineage>
        <taxon>Bacteria</taxon>
        <taxon>Pseudomonadati</taxon>
        <taxon>Pseudomonadota</taxon>
        <taxon>Gammaproteobacteria</taxon>
        <taxon>Pseudomonadales</taxon>
        <taxon>Pseudomonadaceae</taxon>
        <taxon>Pseudomonas</taxon>
    </lineage>
</organism>
<comment type="caution">
    <text evidence="6">The sequence shown here is derived from an EMBL/GenBank/DDBJ whole genome shotgun (WGS) entry which is preliminary data.</text>
</comment>
<name>A0A7Z1K6U9_9PSED</name>
<sequence>MSGKPQYDESAVLKAATAVFWRHGYANASVSDLTEATGLSRSSLYQRFHDKDGLFNETLQLYTDRVLTRMRSTRAQTSRASIDALLREFLPKEFGVERPPGCLISRSNAEQEDLTATGKKTANFAACQQRQIFVDILTHGRLEGEIGQHVDLDLLAWYYFGILQAVVNLPSVGATNQVLGGLIDVAMSAWPESQDSSGTETI</sequence>
<dbReference type="InterPro" id="IPR009057">
    <property type="entry name" value="Homeodomain-like_sf"/>
</dbReference>
<reference evidence="6 7" key="1">
    <citation type="submission" date="2017-09" db="EMBL/GenBank/DDBJ databases">
        <authorList>
            <person name="DeBolt S."/>
            <person name="Huntemann M."/>
            <person name="Clum A."/>
            <person name="Pillay M."/>
            <person name="Palaniappan K."/>
            <person name="Varghese N."/>
            <person name="Mikhailova N."/>
            <person name="Stamatis D."/>
            <person name="Reddy T."/>
            <person name="Daum C."/>
            <person name="Shapiro N."/>
            <person name="Ivanova N."/>
            <person name="Kyrpides N."/>
            <person name="Woyke T."/>
        </authorList>
    </citation>
    <scope>NUCLEOTIDE SEQUENCE [LARGE SCALE GENOMIC DNA]</scope>
    <source>
        <strain evidence="6 7">A2-S9</strain>
    </source>
</reference>
<keyword evidence="2 4" id="KW-0238">DNA-binding</keyword>
<dbReference type="PRINTS" id="PR00455">
    <property type="entry name" value="HTHTETR"/>
</dbReference>
<protein>
    <submittedName>
        <fullName evidence="6">TetR family transcriptional regulator</fullName>
    </submittedName>
</protein>
<dbReference type="InterPro" id="IPR036271">
    <property type="entry name" value="Tet_transcr_reg_TetR-rel_C_sf"/>
</dbReference>
<dbReference type="Gene3D" id="1.10.357.10">
    <property type="entry name" value="Tetracycline Repressor, domain 2"/>
    <property type="match status" value="1"/>
</dbReference>
<dbReference type="SUPFAM" id="SSF46689">
    <property type="entry name" value="Homeodomain-like"/>
    <property type="match status" value="1"/>
</dbReference>
<dbReference type="GO" id="GO:0003677">
    <property type="term" value="F:DNA binding"/>
    <property type="evidence" value="ECO:0007669"/>
    <property type="project" value="UniProtKB-UniRule"/>
</dbReference>
<evidence type="ECO:0000256" key="2">
    <source>
        <dbReference type="ARBA" id="ARBA00023125"/>
    </source>
</evidence>
<evidence type="ECO:0000256" key="3">
    <source>
        <dbReference type="ARBA" id="ARBA00023163"/>
    </source>
</evidence>
<feature type="domain" description="HTH tetR-type" evidence="5">
    <location>
        <begin position="6"/>
        <end position="66"/>
    </location>
</feature>
<dbReference type="Proteomes" id="UP000221580">
    <property type="component" value="Unassembled WGS sequence"/>
</dbReference>
<reference evidence="6 7" key="2">
    <citation type="submission" date="2017-10" db="EMBL/GenBank/DDBJ databases">
        <title>Bacterial endophytes that colonize and modify switchgrass growth.</title>
        <authorList>
            <person name="Debolt S."/>
        </authorList>
    </citation>
    <scope>NUCLEOTIDE SEQUENCE [LARGE SCALE GENOMIC DNA]</scope>
    <source>
        <strain evidence="6 7">A2-S9</strain>
    </source>
</reference>
<dbReference type="SUPFAM" id="SSF48498">
    <property type="entry name" value="Tetracyclin repressor-like, C-terminal domain"/>
    <property type="match status" value="1"/>
</dbReference>
<keyword evidence="3" id="KW-0804">Transcription</keyword>
<proteinExistence type="predicted"/>
<dbReference type="PANTHER" id="PTHR47506">
    <property type="entry name" value="TRANSCRIPTIONAL REGULATORY PROTEIN"/>
    <property type="match status" value="1"/>
</dbReference>
<gene>
    <name evidence="6" type="ORF">DM05_2912</name>
</gene>
<keyword evidence="1" id="KW-0805">Transcription regulation</keyword>